<dbReference type="AlphaFoldDB" id="A0A139REY1"/>
<organism evidence="2 3">
    <name type="scientific">Streptococcus oralis</name>
    <dbReference type="NCBI Taxonomy" id="1303"/>
    <lineage>
        <taxon>Bacteria</taxon>
        <taxon>Bacillati</taxon>
        <taxon>Bacillota</taxon>
        <taxon>Bacilli</taxon>
        <taxon>Lactobacillales</taxon>
        <taxon>Streptococcaceae</taxon>
        <taxon>Streptococcus</taxon>
    </lineage>
</organism>
<sequence length="102" mass="11703">MATKKTVKKELSIFEVKNWIDEICKVETLANTYKELGLENDENAKATLDAMNKKVAEVDFSFKELTSLLRNFVPLTPAEIKQKEKAKNKKKEKSLANQNKKN</sequence>
<protein>
    <submittedName>
        <fullName evidence="2">Uncharacterized protein</fullName>
    </submittedName>
</protein>
<name>A0A139REY1_STROR</name>
<gene>
    <name evidence="2" type="ORF">SORDD17_01784</name>
</gene>
<dbReference type="PATRIC" id="fig|1303.87.peg.2133"/>
<dbReference type="Proteomes" id="UP000072989">
    <property type="component" value="Unassembled WGS sequence"/>
</dbReference>
<dbReference type="EMBL" id="LQZE01000378">
    <property type="protein sequence ID" value="KXU13254.1"/>
    <property type="molecule type" value="Genomic_DNA"/>
</dbReference>
<evidence type="ECO:0000256" key="1">
    <source>
        <dbReference type="SAM" id="MobiDB-lite"/>
    </source>
</evidence>
<feature type="region of interest" description="Disordered" evidence="1">
    <location>
        <begin position="82"/>
        <end position="102"/>
    </location>
</feature>
<evidence type="ECO:0000313" key="3">
    <source>
        <dbReference type="Proteomes" id="UP000072989"/>
    </source>
</evidence>
<evidence type="ECO:0000313" key="2">
    <source>
        <dbReference type="EMBL" id="KXU13254.1"/>
    </source>
</evidence>
<dbReference type="RefSeq" id="WP_061866441.1">
    <property type="nucleotide sequence ID" value="NZ_KQ970817.1"/>
</dbReference>
<reference evidence="2 3" key="1">
    <citation type="submission" date="2016-01" db="EMBL/GenBank/DDBJ databases">
        <title>Highly variable Streptococcus oralis are common among viridans streptococci isolated from primates.</title>
        <authorList>
            <person name="Denapaite D."/>
            <person name="Rieger M."/>
            <person name="Koendgen S."/>
            <person name="Brueckner R."/>
            <person name="Ochigava I."/>
            <person name="Kappeler P."/>
            <person name="Maetz-Rensing K."/>
            <person name="Leendertz F."/>
            <person name="Hakenbeck R."/>
        </authorList>
    </citation>
    <scope>NUCLEOTIDE SEQUENCE [LARGE SCALE GENOMIC DNA]</scope>
    <source>
        <strain evidence="2 3">DD17</strain>
    </source>
</reference>
<proteinExistence type="predicted"/>
<accession>A0A139REY1</accession>
<comment type="caution">
    <text evidence="2">The sequence shown here is derived from an EMBL/GenBank/DDBJ whole genome shotgun (WGS) entry which is preliminary data.</text>
</comment>